<keyword evidence="3" id="KW-1185">Reference proteome</keyword>
<organism evidence="2 3">
    <name type="scientific">Mycena belliarum</name>
    <dbReference type="NCBI Taxonomy" id="1033014"/>
    <lineage>
        <taxon>Eukaryota</taxon>
        <taxon>Fungi</taxon>
        <taxon>Dikarya</taxon>
        <taxon>Basidiomycota</taxon>
        <taxon>Agaricomycotina</taxon>
        <taxon>Agaricomycetes</taxon>
        <taxon>Agaricomycetidae</taxon>
        <taxon>Agaricales</taxon>
        <taxon>Marasmiineae</taxon>
        <taxon>Mycenaceae</taxon>
        <taxon>Mycena</taxon>
    </lineage>
</organism>
<comment type="caution">
    <text evidence="2">The sequence shown here is derived from an EMBL/GenBank/DDBJ whole genome shotgun (WGS) entry which is preliminary data.</text>
</comment>
<name>A0AAD6TYH5_9AGAR</name>
<evidence type="ECO:0000313" key="3">
    <source>
        <dbReference type="Proteomes" id="UP001222325"/>
    </source>
</evidence>
<dbReference type="Proteomes" id="UP001222325">
    <property type="component" value="Unassembled WGS sequence"/>
</dbReference>
<accession>A0AAD6TYH5</accession>
<protein>
    <submittedName>
        <fullName evidence="2">Uncharacterized protein</fullName>
    </submittedName>
</protein>
<dbReference type="EMBL" id="JARJCN010000053">
    <property type="protein sequence ID" value="KAJ7080763.1"/>
    <property type="molecule type" value="Genomic_DNA"/>
</dbReference>
<gene>
    <name evidence="2" type="ORF">B0H15DRAFT_477141</name>
</gene>
<dbReference type="AlphaFoldDB" id="A0AAD6TYH5"/>
<feature type="compositionally biased region" description="Basic residues" evidence="1">
    <location>
        <begin position="114"/>
        <end position="125"/>
    </location>
</feature>
<evidence type="ECO:0000256" key="1">
    <source>
        <dbReference type="SAM" id="MobiDB-lite"/>
    </source>
</evidence>
<feature type="region of interest" description="Disordered" evidence="1">
    <location>
        <begin position="104"/>
        <end position="127"/>
    </location>
</feature>
<evidence type="ECO:0000313" key="2">
    <source>
        <dbReference type="EMBL" id="KAJ7080763.1"/>
    </source>
</evidence>
<proteinExistence type="predicted"/>
<sequence length="226" mass="25634">MPYAALLSYLRCKSRTKVSIRLAVCTDAQVPLIELQPEQILMMVAEQRQLLCCLCWISAVGKKRVRDDTQWDAEPGYVHSGTSRSQHPGRNWAAAKRLRMRRRNPKINAGAPGRHARHPRGRRTVPLHPGIESSALRIVMAGARGAQLGSCRSITAWIARGESLEEMYERCDDARASRRGQAHSEVYVRFRSKSVAIRCDFVFGLVEFFEHCLPWDETGPKENDSY</sequence>
<reference evidence="2" key="1">
    <citation type="submission" date="2023-03" db="EMBL/GenBank/DDBJ databases">
        <title>Massive genome expansion in bonnet fungi (Mycena s.s.) driven by repeated elements and novel gene families across ecological guilds.</title>
        <authorList>
            <consortium name="Lawrence Berkeley National Laboratory"/>
            <person name="Harder C.B."/>
            <person name="Miyauchi S."/>
            <person name="Viragh M."/>
            <person name="Kuo A."/>
            <person name="Thoen E."/>
            <person name="Andreopoulos B."/>
            <person name="Lu D."/>
            <person name="Skrede I."/>
            <person name="Drula E."/>
            <person name="Henrissat B."/>
            <person name="Morin E."/>
            <person name="Kohler A."/>
            <person name="Barry K."/>
            <person name="LaButti K."/>
            <person name="Morin E."/>
            <person name="Salamov A."/>
            <person name="Lipzen A."/>
            <person name="Mereny Z."/>
            <person name="Hegedus B."/>
            <person name="Baldrian P."/>
            <person name="Stursova M."/>
            <person name="Weitz H."/>
            <person name="Taylor A."/>
            <person name="Grigoriev I.V."/>
            <person name="Nagy L.G."/>
            <person name="Martin F."/>
            <person name="Kauserud H."/>
        </authorList>
    </citation>
    <scope>NUCLEOTIDE SEQUENCE</scope>
    <source>
        <strain evidence="2">CBHHK173m</strain>
    </source>
</reference>